<name>A0A8R1HVZ1_CAEJA</name>
<proteinExistence type="predicted"/>
<reference evidence="2" key="1">
    <citation type="submission" date="2010-08" db="EMBL/GenBank/DDBJ databases">
        <authorList>
            <consortium name="Caenorhabditis japonica Sequencing Consortium"/>
            <person name="Wilson R.K."/>
        </authorList>
    </citation>
    <scope>NUCLEOTIDE SEQUENCE [LARGE SCALE GENOMIC DNA]</scope>
    <source>
        <strain evidence="2">DF5081</strain>
    </source>
</reference>
<dbReference type="InterPro" id="IPR045167">
    <property type="entry name" value="Hobbit"/>
</dbReference>
<dbReference type="AlphaFoldDB" id="A0A8R1HVZ1"/>
<evidence type="ECO:0000313" key="2">
    <source>
        <dbReference type="Proteomes" id="UP000005237"/>
    </source>
</evidence>
<dbReference type="PANTHER" id="PTHR15678">
    <property type="entry name" value="ANTIGEN MLAA-22-RELATED"/>
    <property type="match status" value="1"/>
</dbReference>
<dbReference type="Pfam" id="PF10344">
    <property type="entry name" value="Hobbit"/>
    <property type="match status" value="1"/>
</dbReference>
<sequence>MVVDIVNNLALFVDPYKKEMGDKRRRLRFECQLMTMPELRAKIMRCQSELREIVSLGRYLEKQLFYLNQGKHQLLDESIEVQLTQEADETKQRILIVSERLATYISSYNQRQVNKEEEYEDCIAKKGVEVVRRFEVCFEDCSWKLTESDGQISLAQTQIRNFLYIRTVRDSNCGDHLFEVGSIRIANLLPDSIYKHALHRDESRHSRPPAIRLFVRDMPPVGGISVKEHFELNIAPMVAEITQKLFDKMMRFFFPGRNIHAKDTIESEEDYSVIKLFN</sequence>
<dbReference type="PANTHER" id="PTHR15678:SF6">
    <property type="entry name" value="BRIDGE-LIKE LIPID TRANSFER PROTEIN FAMILY MEMBER 2"/>
    <property type="match status" value="1"/>
</dbReference>
<protein>
    <submittedName>
        <fullName evidence="1">Apt1 domain-containing protein</fullName>
    </submittedName>
</protein>
<accession>A0A8R1HVZ1</accession>
<organism evidence="1 2">
    <name type="scientific">Caenorhabditis japonica</name>
    <dbReference type="NCBI Taxonomy" id="281687"/>
    <lineage>
        <taxon>Eukaryota</taxon>
        <taxon>Metazoa</taxon>
        <taxon>Ecdysozoa</taxon>
        <taxon>Nematoda</taxon>
        <taxon>Chromadorea</taxon>
        <taxon>Rhabditida</taxon>
        <taxon>Rhabditina</taxon>
        <taxon>Rhabditomorpha</taxon>
        <taxon>Rhabditoidea</taxon>
        <taxon>Rhabditidae</taxon>
        <taxon>Peloderinae</taxon>
        <taxon>Caenorhabditis</taxon>
    </lineage>
</organism>
<reference evidence="1" key="2">
    <citation type="submission" date="2022-06" db="UniProtKB">
        <authorList>
            <consortium name="EnsemblMetazoa"/>
        </authorList>
    </citation>
    <scope>IDENTIFICATION</scope>
    <source>
        <strain evidence="1">DF5081</strain>
    </source>
</reference>
<keyword evidence="2" id="KW-1185">Reference proteome</keyword>
<dbReference type="EnsemblMetazoa" id="CJA10097.1">
    <property type="protein sequence ID" value="CJA10097.1"/>
    <property type="gene ID" value="WBGene00129301"/>
</dbReference>
<evidence type="ECO:0000313" key="1">
    <source>
        <dbReference type="EnsemblMetazoa" id="CJA10097.1"/>
    </source>
</evidence>
<dbReference type="Proteomes" id="UP000005237">
    <property type="component" value="Unassembled WGS sequence"/>
</dbReference>